<dbReference type="Proteomes" id="UP000295685">
    <property type="component" value="Unassembled WGS sequence"/>
</dbReference>
<dbReference type="CDD" id="cd11045">
    <property type="entry name" value="CYP136-like"/>
    <property type="match status" value="1"/>
</dbReference>
<keyword evidence="5 9" id="KW-0560">Oxidoreductase</keyword>
<evidence type="ECO:0000313" key="12">
    <source>
        <dbReference type="Proteomes" id="UP000294844"/>
    </source>
</evidence>
<dbReference type="RefSeq" id="WP_134148217.1">
    <property type="nucleotide sequence ID" value="NZ_PECK01000007.1"/>
</dbReference>
<evidence type="ECO:0000256" key="1">
    <source>
        <dbReference type="ARBA" id="ARBA00001971"/>
    </source>
</evidence>
<proteinExistence type="inferred from homology"/>
<dbReference type="Pfam" id="PF00067">
    <property type="entry name" value="p450"/>
    <property type="match status" value="1"/>
</dbReference>
<evidence type="ECO:0000256" key="4">
    <source>
        <dbReference type="ARBA" id="ARBA00022723"/>
    </source>
</evidence>
<dbReference type="SUPFAM" id="SSF48264">
    <property type="entry name" value="Cytochrome P450"/>
    <property type="match status" value="1"/>
</dbReference>
<evidence type="ECO:0000256" key="3">
    <source>
        <dbReference type="ARBA" id="ARBA00022617"/>
    </source>
</evidence>
<dbReference type="GO" id="GO:0016125">
    <property type="term" value="P:sterol metabolic process"/>
    <property type="evidence" value="ECO:0007669"/>
    <property type="project" value="TreeGrafter"/>
</dbReference>
<sequence>MSMALRKRVRDGAAWLTERAPSSIRPLAEPPAGSGLKPILGDQGVPLVGHGLEFLADTVDFARRRYSEFGPVSWSGSLGVCGVWVMGPEAAAEVLTNRDKAFANGPGWGHFIGPFFRRGIMLLDGEEHLQHRRIMQQAFTRGRLETYLGIFNDGVTEGISGWKPTQQFLLYDAIKKLLLDGASELFVGQPLDDESDQLNTAFIDTVAAVTAVVRADVPGGAWHRGLKGRQVLEHYFRDRLSMKRQGTGDDLFSVMCRAESEDGATFSDDDIVNHMIFLLMAAHDTSTITASTMAYYLAKYPRWQEQLRAEAQSLGKPMLDYEYLDRLPLLDQAFKETLRLNPPVGNMVRRTVKDTSISGHYVPTDTYVFVLPTATHRLAEIWSKPDTFDPDRFAEHRREDKAHRYAWQPFGGGAHKCIGMFFGGMQVKALLYQLLLNYSWSVTETYEPPLVYGTGLYPEDGLPVALTSINSSPLT</sequence>
<dbReference type="OrthoDB" id="9764248at2"/>
<dbReference type="InterPro" id="IPR017972">
    <property type="entry name" value="Cyt_P450_CS"/>
</dbReference>
<evidence type="ECO:0000256" key="6">
    <source>
        <dbReference type="ARBA" id="ARBA00023004"/>
    </source>
</evidence>
<reference evidence="12 13" key="1">
    <citation type="journal article" date="2019" name="Sci. Rep.">
        <title>Extended insight into the Mycobacterium chelonae-abscessus complex through whole genome sequencing of Mycobacterium salmoniphilum outbreak and Mycobacterium salmoniphilum-like strains.</title>
        <authorList>
            <person name="Behra P.R.K."/>
            <person name="Das S."/>
            <person name="Pettersson B.M.F."/>
            <person name="Shirreff L."/>
            <person name="DuCote T."/>
            <person name="Jacobsson K.G."/>
            <person name="Ennis D.G."/>
            <person name="Kirsebom L.A."/>
        </authorList>
    </citation>
    <scope>NUCLEOTIDE SEQUENCE [LARGE SCALE GENOMIC DNA]</scope>
    <source>
        <strain evidence="11 12">CCUG 60883</strain>
        <strain evidence="10 13">CCUG 60885</strain>
    </source>
</reference>
<dbReference type="Proteomes" id="UP000294844">
    <property type="component" value="Unassembled WGS sequence"/>
</dbReference>
<gene>
    <name evidence="11" type="ORF">CCUG60883_00878</name>
    <name evidence="10" type="ORF">CCUG60885_03728</name>
</gene>
<feature type="binding site" description="axial binding residue" evidence="8">
    <location>
        <position position="417"/>
    </location>
    <ligand>
        <name>heme</name>
        <dbReference type="ChEBI" id="CHEBI:30413"/>
    </ligand>
    <ligandPart>
        <name>Fe</name>
        <dbReference type="ChEBI" id="CHEBI:18248"/>
    </ligandPart>
</feature>
<dbReference type="EMBL" id="PECM01000004">
    <property type="protein sequence ID" value="TEA07814.1"/>
    <property type="molecule type" value="Genomic_DNA"/>
</dbReference>
<comment type="similarity">
    <text evidence="2 9">Belongs to the cytochrome P450 family.</text>
</comment>
<dbReference type="Gene3D" id="1.10.630.10">
    <property type="entry name" value="Cytochrome P450"/>
    <property type="match status" value="1"/>
</dbReference>
<keyword evidence="6 8" id="KW-0408">Iron</keyword>
<evidence type="ECO:0000256" key="5">
    <source>
        <dbReference type="ARBA" id="ARBA00023002"/>
    </source>
</evidence>
<dbReference type="InterPro" id="IPR001128">
    <property type="entry name" value="Cyt_P450"/>
</dbReference>
<dbReference type="GO" id="GO:0005506">
    <property type="term" value="F:iron ion binding"/>
    <property type="evidence" value="ECO:0007669"/>
    <property type="project" value="InterPro"/>
</dbReference>
<evidence type="ECO:0000256" key="8">
    <source>
        <dbReference type="PIRSR" id="PIRSR602403-1"/>
    </source>
</evidence>
<name>A0A4R8SD21_9MYCO</name>
<evidence type="ECO:0000256" key="7">
    <source>
        <dbReference type="ARBA" id="ARBA00023033"/>
    </source>
</evidence>
<dbReference type="PROSITE" id="PS00086">
    <property type="entry name" value="CYTOCHROME_P450"/>
    <property type="match status" value="1"/>
</dbReference>
<evidence type="ECO:0000313" key="10">
    <source>
        <dbReference type="EMBL" id="TDZ93223.1"/>
    </source>
</evidence>
<dbReference type="PRINTS" id="PR00465">
    <property type="entry name" value="EP450IV"/>
</dbReference>
<accession>A0A4R8SD21</accession>
<dbReference type="GO" id="GO:0016705">
    <property type="term" value="F:oxidoreductase activity, acting on paired donors, with incorporation or reduction of molecular oxygen"/>
    <property type="evidence" value="ECO:0007669"/>
    <property type="project" value="InterPro"/>
</dbReference>
<dbReference type="InterPro" id="IPR002403">
    <property type="entry name" value="Cyt_P450_E_grp-IV"/>
</dbReference>
<dbReference type="EC" id="1.14.-.-" evidence="10 11"/>
<dbReference type="GO" id="GO:0004497">
    <property type="term" value="F:monooxygenase activity"/>
    <property type="evidence" value="ECO:0007669"/>
    <property type="project" value="UniProtKB-KW"/>
</dbReference>
<dbReference type="PANTHER" id="PTHR24286">
    <property type="entry name" value="CYTOCHROME P450 26"/>
    <property type="match status" value="1"/>
</dbReference>
<dbReference type="EMBL" id="PECK01000007">
    <property type="protein sequence ID" value="TDZ93223.1"/>
    <property type="molecule type" value="Genomic_DNA"/>
</dbReference>
<keyword evidence="12" id="KW-1185">Reference proteome</keyword>
<keyword evidence="4 8" id="KW-0479">Metal-binding</keyword>
<dbReference type="GO" id="GO:0020037">
    <property type="term" value="F:heme binding"/>
    <property type="evidence" value="ECO:0007669"/>
    <property type="project" value="InterPro"/>
</dbReference>
<organism evidence="10 13">
    <name type="scientific">Mycobacteroides salmoniphilum</name>
    <dbReference type="NCBI Taxonomy" id="404941"/>
    <lineage>
        <taxon>Bacteria</taxon>
        <taxon>Bacillati</taxon>
        <taxon>Actinomycetota</taxon>
        <taxon>Actinomycetes</taxon>
        <taxon>Mycobacteriales</taxon>
        <taxon>Mycobacteriaceae</taxon>
        <taxon>Mycobacteroides</taxon>
    </lineage>
</organism>
<keyword evidence="3 8" id="KW-0349">Heme</keyword>
<evidence type="ECO:0000313" key="13">
    <source>
        <dbReference type="Proteomes" id="UP000295685"/>
    </source>
</evidence>
<evidence type="ECO:0000313" key="11">
    <source>
        <dbReference type="EMBL" id="TEA07814.1"/>
    </source>
</evidence>
<dbReference type="AlphaFoldDB" id="A0A4R8SD21"/>
<comment type="caution">
    <text evidence="10">The sequence shown here is derived from an EMBL/GenBank/DDBJ whole genome shotgun (WGS) entry which is preliminary data.</text>
</comment>
<dbReference type="InterPro" id="IPR036396">
    <property type="entry name" value="Cyt_P450_sf"/>
</dbReference>
<dbReference type="PANTHER" id="PTHR24286:SF24">
    <property type="entry name" value="LANOSTEROL 14-ALPHA DEMETHYLASE"/>
    <property type="match status" value="1"/>
</dbReference>
<comment type="cofactor">
    <cofactor evidence="1 8">
        <name>heme</name>
        <dbReference type="ChEBI" id="CHEBI:30413"/>
    </cofactor>
</comment>
<keyword evidence="7 9" id="KW-0503">Monooxygenase</keyword>
<evidence type="ECO:0000256" key="9">
    <source>
        <dbReference type="RuleBase" id="RU000461"/>
    </source>
</evidence>
<protein>
    <submittedName>
        <fullName evidence="10 11">Cytochrome P450 120</fullName>
        <ecNumber evidence="10 11">1.14.-.-</ecNumber>
    </submittedName>
</protein>
<evidence type="ECO:0000256" key="2">
    <source>
        <dbReference type="ARBA" id="ARBA00010617"/>
    </source>
</evidence>